<proteinExistence type="predicted"/>
<dbReference type="NCBIfam" id="TIGR03252">
    <property type="entry name" value="HhH-GPD-type base excision DNA repair protein"/>
    <property type="match status" value="1"/>
</dbReference>
<dbReference type="InterPro" id="IPR017658">
    <property type="entry name" value="HhH-GPD_base_excis"/>
</dbReference>
<sequence>MSLRITDDPAADELLTNDPLALLIGMLLDQQVAMETAFAGPVKIRDRIGTLEAEEIAGYDPERFAAAFAETPAVHRFPGSMAARVQKLCGEVAGAWHGDAAAIWTDGDPDGPTVLKRLEALPGFGEQKAKIFLALLGKQCGFAGTGWREASAPYGEEGSYRSVADIVSPESLTRVRENKRAAKAAAKAATA</sequence>
<dbReference type="GO" id="GO:0003824">
    <property type="term" value="F:catalytic activity"/>
    <property type="evidence" value="ECO:0007669"/>
    <property type="project" value="InterPro"/>
</dbReference>
<dbReference type="RefSeq" id="WP_150893823.1">
    <property type="nucleotide sequence ID" value="NZ_VYUY01000015.1"/>
</dbReference>
<name>A0A5N0TAS8_9MICO</name>
<reference evidence="2" key="1">
    <citation type="submission" date="2019-09" db="EMBL/GenBank/DDBJ databases">
        <title>Mumia zhuanghuii sp. nov. isolated from the intestinal contents of plateau pika (Ochotona curzoniae) in the Qinghai-Tibet plateau of China.</title>
        <authorList>
            <person name="Tian Z."/>
        </authorList>
    </citation>
    <scope>NUCLEOTIDE SEQUENCE [LARGE SCALE GENOMIC DNA]</scope>
    <source>
        <strain evidence="2">L-033</strain>
    </source>
</reference>
<protein>
    <submittedName>
        <fullName evidence="1">Fe-S cluster assembly protein HesB</fullName>
    </submittedName>
</protein>
<evidence type="ECO:0000313" key="1">
    <source>
        <dbReference type="EMBL" id="KAA9132173.1"/>
    </source>
</evidence>
<dbReference type="SUPFAM" id="SSF48150">
    <property type="entry name" value="DNA-glycosylase"/>
    <property type="match status" value="1"/>
</dbReference>
<comment type="caution">
    <text evidence="1">The sequence shown here is derived from an EMBL/GenBank/DDBJ whole genome shotgun (WGS) entry which is preliminary data.</text>
</comment>
<dbReference type="GO" id="GO:0006281">
    <property type="term" value="P:DNA repair"/>
    <property type="evidence" value="ECO:0007669"/>
    <property type="project" value="InterPro"/>
</dbReference>
<dbReference type="Proteomes" id="UP000326838">
    <property type="component" value="Unassembled WGS sequence"/>
</dbReference>
<organism evidence="1 2">
    <name type="scientific">Microbacterium caowuchunii</name>
    <dbReference type="NCBI Taxonomy" id="2614638"/>
    <lineage>
        <taxon>Bacteria</taxon>
        <taxon>Bacillati</taxon>
        <taxon>Actinomycetota</taxon>
        <taxon>Actinomycetes</taxon>
        <taxon>Micrococcales</taxon>
        <taxon>Microbacteriaceae</taxon>
        <taxon>Microbacterium</taxon>
    </lineage>
</organism>
<dbReference type="InterPro" id="IPR011257">
    <property type="entry name" value="DNA_glycosylase"/>
</dbReference>
<gene>
    <name evidence="1" type="ORF">F6B40_10675</name>
</gene>
<accession>A0A5N0TAS8</accession>
<keyword evidence="2" id="KW-1185">Reference proteome</keyword>
<evidence type="ECO:0000313" key="2">
    <source>
        <dbReference type="Proteomes" id="UP000326838"/>
    </source>
</evidence>
<dbReference type="EMBL" id="VYUY01000015">
    <property type="protein sequence ID" value="KAA9132173.1"/>
    <property type="molecule type" value="Genomic_DNA"/>
</dbReference>
<dbReference type="AlphaFoldDB" id="A0A5N0TAS8"/>